<dbReference type="Pfam" id="PF13240">
    <property type="entry name" value="Zn_Ribbon_1"/>
    <property type="match status" value="1"/>
</dbReference>
<gene>
    <name evidence="3" type="ORF">METZ01_LOCUS343795</name>
</gene>
<feature type="transmembrane region" description="Helical" evidence="1">
    <location>
        <begin position="36"/>
        <end position="56"/>
    </location>
</feature>
<accession>A0A382R2X7</accession>
<dbReference type="PANTHER" id="PTHR34980:SF2">
    <property type="entry name" value="INNER MEMBRANE PROTEIN YHAH-RELATED"/>
    <property type="match status" value="1"/>
</dbReference>
<keyword evidence="1" id="KW-0472">Membrane</keyword>
<evidence type="ECO:0000313" key="3">
    <source>
        <dbReference type="EMBL" id="SVC90941.1"/>
    </source>
</evidence>
<reference evidence="3" key="1">
    <citation type="submission" date="2018-05" db="EMBL/GenBank/DDBJ databases">
        <authorList>
            <person name="Lanie J.A."/>
            <person name="Ng W.-L."/>
            <person name="Kazmierczak K.M."/>
            <person name="Andrzejewski T.M."/>
            <person name="Davidsen T.M."/>
            <person name="Wayne K.J."/>
            <person name="Tettelin H."/>
            <person name="Glass J.I."/>
            <person name="Rusch D."/>
            <person name="Podicherti R."/>
            <person name="Tsui H.-C.T."/>
            <person name="Winkler M.E."/>
        </authorList>
    </citation>
    <scope>NUCLEOTIDE SEQUENCE</scope>
</reference>
<keyword evidence="1" id="KW-0812">Transmembrane</keyword>
<feature type="domain" description="Zinc-ribbon" evidence="2">
    <location>
        <begin position="97"/>
        <end position="119"/>
    </location>
</feature>
<protein>
    <recommendedName>
        <fullName evidence="2">Zinc-ribbon domain-containing protein</fullName>
    </recommendedName>
</protein>
<proteinExistence type="predicted"/>
<sequence>ALFGGTAVLDTISSVALFIPGLAVGARRLHDIERSAWWLLIVLTIIGIFVLFYWAVQPGTRGSNKYGLDPLLPHAEADFPDFKGPSGTFGSEDRPGFCAACGTKLEPDAYFCPSCGAAV</sequence>
<keyword evidence="1" id="KW-1133">Transmembrane helix</keyword>
<dbReference type="Pfam" id="PF05656">
    <property type="entry name" value="DUF805"/>
    <property type="match status" value="1"/>
</dbReference>
<dbReference type="EMBL" id="UINC01118068">
    <property type="protein sequence ID" value="SVC90941.1"/>
    <property type="molecule type" value="Genomic_DNA"/>
</dbReference>
<evidence type="ECO:0000259" key="2">
    <source>
        <dbReference type="Pfam" id="PF13240"/>
    </source>
</evidence>
<organism evidence="3">
    <name type="scientific">marine metagenome</name>
    <dbReference type="NCBI Taxonomy" id="408172"/>
    <lineage>
        <taxon>unclassified sequences</taxon>
        <taxon>metagenomes</taxon>
        <taxon>ecological metagenomes</taxon>
    </lineage>
</organism>
<feature type="transmembrane region" description="Helical" evidence="1">
    <location>
        <begin position="6"/>
        <end position="24"/>
    </location>
</feature>
<dbReference type="AlphaFoldDB" id="A0A382R2X7"/>
<dbReference type="InterPro" id="IPR008523">
    <property type="entry name" value="DUF805"/>
</dbReference>
<evidence type="ECO:0000256" key="1">
    <source>
        <dbReference type="SAM" id="Phobius"/>
    </source>
</evidence>
<dbReference type="InterPro" id="IPR026870">
    <property type="entry name" value="Zinc_ribbon_dom"/>
</dbReference>
<dbReference type="PANTHER" id="PTHR34980">
    <property type="entry name" value="INNER MEMBRANE PROTEIN-RELATED-RELATED"/>
    <property type="match status" value="1"/>
</dbReference>
<name>A0A382R2X7_9ZZZZ</name>
<dbReference type="GO" id="GO:0005886">
    <property type="term" value="C:plasma membrane"/>
    <property type="evidence" value="ECO:0007669"/>
    <property type="project" value="TreeGrafter"/>
</dbReference>
<feature type="non-terminal residue" evidence="3">
    <location>
        <position position="1"/>
    </location>
</feature>